<keyword evidence="2 7" id="KW-0812">Transmembrane</keyword>
<dbReference type="PANTHER" id="PTHR33048">
    <property type="entry name" value="PTH11-LIKE INTEGRAL MEMBRANE PROTEIN (AFU_ORTHOLOGUE AFUA_5G11245)"/>
    <property type="match status" value="1"/>
</dbReference>
<feature type="region of interest" description="Disordered" evidence="6">
    <location>
        <begin position="357"/>
        <end position="382"/>
    </location>
</feature>
<feature type="transmembrane region" description="Helical" evidence="7">
    <location>
        <begin position="131"/>
        <end position="153"/>
    </location>
</feature>
<feature type="transmembrane region" description="Helical" evidence="7">
    <location>
        <begin position="212"/>
        <end position="231"/>
    </location>
</feature>
<accession>A0AAN6YPQ0</accession>
<feature type="transmembrane region" description="Helical" evidence="7">
    <location>
        <begin position="173"/>
        <end position="200"/>
    </location>
</feature>
<evidence type="ECO:0000256" key="5">
    <source>
        <dbReference type="ARBA" id="ARBA00038359"/>
    </source>
</evidence>
<evidence type="ECO:0000256" key="3">
    <source>
        <dbReference type="ARBA" id="ARBA00022989"/>
    </source>
</evidence>
<sequence>MADINHDVWQPVEPKGLAFALVIVTAIFVVLTTLVMTMRIYIRLKTHNFGTDDWVMTAGYIINLGQSAITIYGAHTGLGTRDDNLPQATIIEGTKFLLIWQALYAGSLAFIKSSICITLMRITQQRGYLILLRSLVILSAGLSSVGLVVILNQCHPLSRYWDKSIPGTCWPPILATVLSYAASVSNVITDFTVAITPYFLLRHVQLRRRLKVYVKLILGLGMLAGIASIIRVPFTNAYLKPSDINYHTGHIILWTIVECGLGIIAGSLPTLRAFFKRLSGDQSTQDYMNNNNNPSDGTGLVTIGQIKGRHGPHYEADLCVTVAGGGGDGGSDAGSQESQRGIIKMTRDVMVTEEHMDADGKVTRMSEDVRMGGGSGEERRRS</sequence>
<dbReference type="EMBL" id="MU865485">
    <property type="protein sequence ID" value="KAK4222208.1"/>
    <property type="molecule type" value="Genomic_DNA"/>
</dbReference>
<comment type="caution">
    <text evidence="9">The sequence shown here is derived from an EMBL/GenBank/DDBJ whole genome shotgun (WGS) entry which is preliminary data.</text>
</comment>
<evidence type="ECO:0000256" key="1">
    <source>
        <dbReference type="ARBA" id="ARBA00004141"/>
    </source>
</evidence>
<name>A0AAN6YPQ0_9PEZI</name>
<comment type="similarity">
    <text evidence="5">Belongs to the SAT4 family.</text>
</comment>
<keyword evidence="4 7" id="KW-0472">Membrane</keyword>
<evidence type="ECO:0000256" key="4">
    <source>
        <dbReference type="ARBA" id="ARBA00023136"/>
    </source>
</evidence>
<dbReference type="InterPro" id="IPR049326">
    <property type="entry name" value="Rhodopsin_dom_fungi"/>
</dbReference>
<protein>
    <recommendedName>
        <fullName evidence="8">Rhodopsin domain-containing protein</fullName>
    </recommendedName>
</protein>
<reference evidence="9" key="2">
    <citation type="submission" date="2023-05" db="EMBL/GenBank/DDBJ databases">
        <authorList>
            <consortium name="Lawrence Berkeley National Laboratory"/>
            <person name="Steindorff A."/>
            <person name="Hensen N."/>
            <person name="Bonometti L."/>
            <person name="Westerberg I."/>
            <person name="Brannstrom I.O."/>
            <person name="Guillou S."/>
            <person name="Cros-Aarteil S."/>
            <person name="Calhoun S."/>
            <person name="Haridas S."/>
            <person name="Kuo A."/>
            <person name="Mondo S."/>
            <person name="Pangilinan J."/>
            <person name="Riley R."/>
            <person name="Labutti K."/>
            <person name="Andreopoulos B."/>
            <person name="Lipzen A."/>
            <person name="Chen C."/>
            <person name="Yanf M."/>
            <person name="Daum C."/>
            <person name="Ng V."/>
            <person name="Clum A."/>
            <person name="Ohm R."/>
            <person name="Martin F."/>
            <person name="Silar P."/>
            <person name="Natvig D."/>
            <person name="Lalanne C."/>
            <person name="Gautier V."/>
            <person name="Ament-Velasquez S.L."/>
            <person name="Kruys A."/>
            <person name="Hutchinson M.I."/>
            <person name="Powell A.J."/>
            <person name="Barry K."/>
            <person name="Miller A.N."/>
            <person name="Grigoriev I.V."/>
            <person name="Debuchy R."/>
            <person name="Gladieux P."/>
            <person name="Thoren M.H."/>
            <person name="Johannesson H."/>
        </authorList>
    </citation>
    <scope>NUCLEOTIDE SEQUENCE</scope>
    <source>
        <strain evidence="9">CBS 990.96</strain>
    </source>
</reference>
<evidence type="ECO:0000256" key="6">
    <source>
        <dbReference type="SAM" id="MobiDB-lite"/>
    </source>
</evidence>
<dbReference type="Pfam" id="PF20684">
    <property type="entry name" value="Fung_rhodopsin"/>
    <property type="match status" value="1"/>
</dbReference>
<dbReference type="AlphaFoldDB" id="A0AAN6YPQ0"/>
<organism evidence="9 10">
    <name type="scientific">Podospora fimiseda</name>
    <dbReference type="NCBI Taxonomy" id="252190"/>
    <lineage>
        <taxon>Eukaryota</taxon>
        <taxon>Fungi</taxon>
        <taxon>Dikarya</taxon>
        <taxon>Ascomycota</taxon>
        <taxon>Pezizomycotina</taxon>
        <taxon>Sordariomycetes</taxon>
        <taxon>Sordariomycetidae</taxon>
        <taxon>Sordariales</taxon>
        <taxon>Podosporaceae</taxon>
        <taxon>Podospora</taxon>
    </lineage>
</organism>
<keyword evidence="10" id="KW-1185">Reference proteome</keyword>
<comment type="subcellular location">
    <subcellularLocation>
        <location evidence="1">Membrane</location>
        <topology evidence="1">Multi-pass membrane protein</topology>
    </subcellularLocation>
</comment>
<reference evidence="9" key="1">
    <citation type="journal article" date="2023" name="Mol. Phylogenet. Evol.">
        <title>Genome-scale phylogeny and comparative genomics of the fungal order Sordariales.</title>
        <authorList>
            <person name="Hensen N."/>
            <person name="Bonometti L."/>
            <person name="Westerberg I."/>
            <person name="Brannstrom I.O."/>
            <person name="Guillou S."/>
            <person name="Cros-Aarteil S."/>
            <person name="Calhoun S."/>
            <person name="Haridas S."/>
            <person name="Kuo A."/>
            <person name="Mondo S."/>
            <person name="Pangilinan J."/>
            <person name="Riley R."/>
            <person name="LaButti K."/>
            <person name="Andreopoulos B."/>
            <person name="Lipzen A."/>
            <person name="Chen C."/>
            <person name="Yan M."/>
            <person name="Daum C."/>
            <person name="Ng V."/>
            <person name="Clum A."/>
            <person name="Steindorff A."/>
            <person name="Ohm R.A."/>
            <person name="Martin F."/>
            <person name="Silar P."/>
            <person name="Natvig D.O."/>
            <person name="Lalanne C."/>
            <person name="Gautier V."/>
            <person name="Ament-Velasquez S.L."/>
            <person name="Kruys A."/>
            <person name="Hutchinson M.I."/>
            <person name="Powell A.J."/>
            <person name="Barry K."/>
            <person name="Miller A.N."/>
            <person name="Grigoriev I.V."/>
            <person name="Debuchy R."/>
            <person name="Gladieux P."/>
            <person name="Hiltunen Thoren M."/>
            <person name="Johannesson H."/>
        </authorList>
    </citation>
    <scope>NUCLEOTIDE SEQUENCE</scope>
    <source>
        <strain evidence="9">CBS 990.96</strain>
    </source>
</reference>
<evidence type="ECO:0000313" key="9">
    <source>
        <dbReference type="EMBL" id="KAK4222208.1"/>
    </source>
</evidence>
<proteinExistence type="inferred from homology"/>
<feature type="transmembrane region" description="Helical" evidence="7">
    <location>
        <begin position="98"/>
        <end position="119"/>
    </location>
</feature>
<dbReference type="PANTHER" id="PTHR33048:SF15">
    <property type="entry name" value="INTEGRAL MEMBRANE PROTEIN"/>
    <property type="match status" value="1"/>
</dbReference>
<feature type="transmembrane region" description="Helical" evidence="7">
    <location>
        <begin position="17"/>
        <end position="42"/>
    </location>
</feature>
<feature type="transmembrane region" description="Helical" evidence="7">
    <location>
        <begin position="251"/>
        <end position="275"/>
    </location>
</feature>
<feature type="domain" description="Rhodopsin" evidence="8">
    <location>
        <begin position="38"/>
        <end position="277"/>
    </location>
</feature>
<evidence type="ECO:0000256" key="7">
    <source>
        <dbReference type="SAM" id="Phobius"/>
    </source>
</evidence>
<evidence type="ECO:0000256" key="2">
    <source>
        <dbReference type="ARBA" id="ARBA00022692"/>
    </source>
</evidence>
<gene>
    <name evidence="9" type="ORF">QBC38DRAFT_89084</name>
</gene>
<evidence type="ECO:0000259" key="8">
    <source>
        <dbReference type="Pfam" id="PF20684"/>
    </source>
</evidence>
<dbReference type="InterPro" id="IPR052337">
    <property type="entry name" value="SAT4-like"/>
</dbReference>
<keyword evidence="3 7" id="KW-1133">Transmembrane helix</keyword>
<evidence type="ECO:0000313" key="10">
    <source>
        <dbReference type="Proteomes" id="UP001301958"/>
    </source>
</evidence>
<dbReference type="GO" id="GO:0016020">
    <property type="term" value="C:membrane"/>
    <property type="evidence" value="ECO:0007669"/>
    <property type="project" value="UniProtKB-SubCell"/>
</dbReference>
<dbReference type="Proteomes" id="UP001301958">
    <property type="component" value="Unassembled WGS sequence"/>
</dbReference>
<feature type="transmembrane region" description="Helical" evidence="7">
    <location>
        <begin position="54"/>
        <end position="78"/>
    </location>
</feature>